<evidence type="ECO:0000256" key="10">
    <source>
        <dbReference type="ARBA" id="ARBA00022989"/>
    </source>
</evidence>
<keyword evidence="5" id="KW-0813">Transport</keyword>
<evidence type="ECO:0000313" key="17">
    <source>
        <dbReference type="EMBL" id="QDI94086.1"/>
    </source>
</evidence>
<evidence type="ECO:0000256" key="14">
    <source>
        <dbReference type="ARBA" id="ARBA00031019"/>
    </source>
</evidence>
<dbReference type="InterPro" id="IPR050269">
    <property type="entry name" value="ComplexI_Subunit6"/>
</dbReference>
<dbReference type="PANTHER" id="PTHR11435">
    <property type="entry name" value="NADH UBIQUINONE OXIDOREDUCTASE SUBUNIT ND6"/>
    <property type="match status" value="1"/>
</dbReference>
<gene>
    <name evidence="17" type="primary">ND6</name>
</gene>
<evidence type="ECO:0000256" key="16">
    <source>
        <dbReference type="SAM" id="Phobius"/>
    </source>
</evidence>
<feature type="transmembrane region" description="Helical" evidence="16">
    <location>
        <begin position="47"/>
        <end position="65"/>
    </location>
</feature>
<dbReference type="AlphaFoldDB" id="A0A514LQK9"/>
<keyword evidence="7 16" id="KW-0812">Transmembrane</keyword>
<dbReference type="GO" id="GO:0031966">
    <property type="term" value="C:mitochondrial membrane"/>
    <property type="evidence" value="ECO:0007669"/>
    <property type="project" value="UniProtKB-SubCell"/>
</dbReference>
<sequence>MMIMLLITNMLFLFTNHPMSMGLTLILQTLIMSLISGLIMKTFWMSYILLITMLSGMLILFIYMSSMAPNEKFKNKMSIWMMSLMLTMVVILSLFLLNKMIIKNNYAGMEMSLNNLNEIYLLNKMFMKNNMYITIMMVVYLLLTMISSTHLINISEGPLRIKF</sequence>
<evidence type="ECO:0000256" key="13">
    <source>
        <dbReference type="ARBA" id="ARBA00023136"/>
    </source>
</evidence>
<protein>
    <recommendedName>
        <fullName evidence="4">NADH-ubiquinone oxidoreductase chain 6</fullName>
        <ecNumber evidence="3">7.1.1.2</ecNumber>
    </recommendedName>
    <alternativeName>
        <fullName evidence="14">NADH dehydrogenase subunit 6</fullName>
    </alternativeName>
</protein>
<dbReference type="EC" id="7.1.1.2" evidence="3"/>
<evidence type="ECO:0000256" key="3">
    <source>
        <dbReference type="ARBA" id="ARBA00012944"/>
    </source>
</evidence>
<keyword evidence="13 16" id="KW-0472">Membrane</keyword>
<keyword evidence="9" id="KW-0249">Electron transport</keyword>
<organism evidence="17">
    <name type="scientific">Leucophoroptera quadrimaculata</name>
    <dbReference type="NCBI Taxonomy" id="981277"/>
    <lineage>
        <taxon>Eukaryota</taxon>
        <taxon>Metazoa</taxon>
        <taxon>Ecdysozoa</taxon>
        <taxon>Arthropoda</taxon>
        <taxon>Hexapoda</taxon>
        <taxon>Insecta</taxon>
        <taxon>Pterygota</taxon>
        <taxon>Neoptera</taxon>
        <taxon>Paraneoptera</taxon>
        <taxon>Hemiptera</taxon>
        <taxon>Heteroptera</taxon>
        <taxon>Panheteroptera</taxon>
        <taxon>Cimicomorpha</taxon>
        <taxon>Miridae</taxon>
        <taxon>Leucophoropterini</taxon>
        <taxon>Leucophoroptera</taxon>
    </lineage>
</organism>
<comment type="catalytic activity">
    <reaction evidence="15">
        <text>a ubiquinone + NADH + 5 H(+)(in) = a ubiquinol + NAD(+) + 4 H(+)(out)</text>
        <dbReference type="Rhea" id="RHEA:29091"/>
        <dbReference type="Rhea" id="RHEA-COMP:9565"/>
        <dbReference type="Rhea" id="RHEA-COMP:9566"/>
        <dbReference type="ChEBI" id="CHEBI:15378"/>
        <dbReference type="ChEBI" id="CHEBI:16389"/>
        <dbReference type="ChEBI" id="CHEBI:17976"/>
        <dbReference type="ChEBI" id="CHEBI:57540"/>
        <dbReference type="ChEBI" id="CHEBI:57945"/>
        <dbReference type="EC" id="7.1.1.2"/>
    </reaction>
</comment>
<keyword evidence="12 17" id="KW-0496">Mitochondrion</keyword>
<feature type="transmembrane region" description="Helical" evidence="16">
    <location>
        <begin position="131"/>
        <end position="152"/>
    </location>
</feature>
<evidence type="ECO:0000256" key="5">
    <source>
        <dbReference type="ARBA" id="ARBA00022448"/>
    </source>
</evidence>
<keyword evidence="10 16" id="KW-1133">Transmembrane helix</keyword>
<evidence type="ECO:0000256" key="12">
    <source>
        <dbReference type="ARBA" id="ARBA00023128"/>
    </source>
</evidence>
<reference evidence="17" key="1">
    <citation type="journal article" date="2019" name="Methods Ecol Evol">
        <title>Cost efficient high throughput capture of museum arthropod specimen DNA using PCR generated baits.</title>
        <authorList>
            <person name="Knyshov A."/>
            <person name="Gordon E.R.L."/>
            <person name="Weirauch C."/>
        </authorList>
    </citation>
    <scope>NUCLEOTIDE SEQUENCE</scope>
</reference>
<feature type="transmembrane region" description="Helical" evidence="16">
    <location>
        <begin position="77"/>
        <end position="97"/>
    </location>
</feature>
<evidence type="ECO:0000256" key="7">
    <source>
        <dbReference type="ARBA" id="ARBA00022692"/>
    </source>
</evidence>
<evidence type="ECO:0000256" key="9">
    <source>
        <dbReference type="ARBA" id="ARBA00022982"/>
    </source>
</evidence>
<keyword evidence="6" id="KW-0679">Respiratory chain</keyword>
<keyword evidence="11" id="KW-0520">NAD</keyword>
<evidence type="ECO:0000256" key="1">
    <source>
        <dbReference type="ARBA" id="ARBA00004225"/>
    </source>
</evidence>
<comment type="subcellular location">
    <subcellularLocation>
        <location evidence="1">Mitochondrion membrane</location>
        <topology evidence="1">Multi-pass membrane protein</topology>
    </subcellularLocation>
</comment>
<comment type="similarity">
    <text evidence="2">Belongs to the complex I subunit 6 family.</text>
</comment>
<evidence type="ECO:0000256" key="2">
    <source>
        <dbReference type="ARBA" id="ARBA00005698"/>
    </source>
</evidence>
<geneLocation type="mitochondrion" evidence="17"/>
<evidence type="ECO:0000256" key="4">
    <source>
        <dbReference type="ARBA" id="ARBA00021095"/>
    </source>
</evidence>
<evidence type="ECO:0000256" key="6">
    <source>
        <dbReference type="ARBA" id="ARBA00022660"/>
    </source>
</evidence>
<evidence type="ECO:0000256" key="11">
    <source>
        <dbReference type="ARBA" id="ARBA00023027"/>
    </source>
</evidence>
<dbReference type="PANTHER" id="PTHR11435:SF1">
    <property type="entry name" value="NADH-UBIQUINONE OXIDOREDUCTASE CHAIN 6"/>
    <property type="match status" value="1"/>
</dbReference>
<accession>A0A514LQK9</accession>
<dbReference type="EMBL" id="MK394001">
    <property type="protein sequence ID" value="QDI94086.1"/>
    <property type="molecule type" value="Genomic_DNA"/>
</dbReference>
<evidence type="ECO:0000256" key="15">
    <source>
        <dbReference type="ARBA" id="ARBA00049551"/>
    </source>
</evidence>
<dbReference type="GO" id="GO:0008137">
    <property type="term" value="F:NADH dehydrogenase (ubiquinone) activity"/>
    <property type="evidence" value="ECO:0007669"/>
    <property type="project" value="UniProtKB-EC"/>
</dbReference>
<name>A0A514LQK9_9HEMI</name>
<proteinExistence type="inferred from homology"/>
<keyword evidence="8" id="KW-1278">Translocase</keyword>
<evidence type="ECO:0000256" key="8">
    <source>
        <dbReference type="ARBA" id="ARBA00022967"/>
    </source>
</evidence>